<evidence type="ECO:0000313" key="3">
    <source>
        <dbReference type="EMBL" id="KAJ1966885.1"/>
    </source>
</evidence>
<dbReference type="Pfam" id="PF02893">
    <property type="entry name" value="GRAM"/>
    <property type="match status" value="1"/>
</dbReference>
<feature type="compositionally biased region" description="Low complexity" evidence="1">
    <location>
        <begin position="269"/>
        <end position="285"/>
    </location>
</feature>
<feature type="compositionally biased region" description="Basic residues" evidence="1">
    <location>
        <begin position="14"/>
        <end position="27"/>
    </location>
</feature>
<keyword evidence="4" id="KW-1185">Reference proteome</keyword>
<gene>
    <name evidence="3" type="ORF">IWQ62_002189</name>
</gene>
<feature type="domain" description="GRAM" evidence="2">
    <location>
        <begin position="103"/>
        <end position="224"/>
    </location>
</feature>
<reference evidence="3" key="1">
    <citation type="submission" date="2022-07" db="EMBL/GenBank/DDBJ databases">
        <title>Phylogenomic reconstructions and comparative analyses of Kickxellomycotina fungi.</title>
        <authorList>
            <person name="Reynolds N.K."/>
            <person name="Stajich J.E."/>
            <person name="Barry K."/>
            <person name="Grigoriev I.V."/>
            <person name="Crous P."/>
            <person name="Smith M.E."/>
        </authorList>
    </citation>
    <scope>NUCLEOTIDE SEQUENCE</scope>
    <source>
        <strain evidence="3">RSA 1196</strain>
    </source>
</reference>
<name>A0A9W8AQW4_9FUNG</name>
<accession>A0A9W8AQW4</accession>
<feature type="compositionally biased region" description="Basic residues" evidence="1">
    <location>
        <begin position="417"/>
        <end position="444"/>
    </location>
</feature>
<evidence type="ECO:0000313" key="4">
    <source>
        <dbReference type="Proteomes" id="UP001150925"/>
    </source>
</evidence>
<evidence type="ECO:0000256" key="1">
    <source>
        <dbReference type="SAM" id="MobiDB-lite"/>
    </source>
</evidence>
<comment type="caution">
    <text evidence="3">The sequence shown here is derived from an EMBL/GenBank/DDBJ whole genome shotgun (WGS) entry which is preliminary data.</text>
</comment>
<feature type="region of interest" description="Disordered" evidence="1">
    <location>
        <begin position="1"/>
        <end position="86"/>
    </location>
</feature>
<feature type="compositionally biased region" description="Basic residues" evidence="1">
    <location>
        <begin position="71"/>
        <end position="86"/>
    </location>
</feature>
<dbReference type="InterPro" id="IPR011993">
    <property type="entry name" value="PH-like_dom_sf"/>
</dbReference>
<dbReference type="InterPro" id="IPR004182">
    <property type="entry name" value="GRAM"/>
</dbReference>
<feature type="compositionally biased region" description="Polar residues" evidence="1">
    <location>
        <begin position="37"/>
        <end position="48"/>
    </location>
</feature>
<evidence type="ECO:0000259" key="2">
    <source>
        <dbReference type="Pfam" id="PF02893"/>
    </source>
</evidence>
<organism evidence="3 4">
    <name type="scientific">Dispira parvispora</name>
    <dbReference type="NCBI Taxonomy" id="1520584"/>
    <lineage>
        <taxon>Eukaryota</taxon>
        <taxon>Fungi</taxon>
        <taxon>Fungi incertae sedis</taxon>
        <taxon>Zoopagomycota</taxon>
        <taxon>Kickxellomycotina</taxon>
        <taxon>Dimargaritomycetes</taxon>
        <taxon>Dimargaritales</taxon>
        <taxon>Dimargaritaceae</taxon>
        <taxon>Dispira</taxon>
    </lineage>
</organism>
<feature type="compositionally biased region" description="Polar residues" evidence="1">
    <location>
        <begin position="373"/>
        <end position="393"/>
    </location>
</feature>
<feature type="compositionally biased region" description="Polar residues" evidence="1">
    <location>
        <begin position="499"/>
        <end position="535"/>
    </location>
</feature>
<dbReference type="AlphaFoldDB" id="A0A9W8AQW4"/>
<feature type="compositionally biased region" description="Polar residues" evidence="1">
    <location>
        <begin position="761"/>
        <end position="778"/>
    </location>
</feature>
<dbReference type="EMBL" id="JANBPY010000432">
    <property type="protein sequence ID" value="KAJ1966885.1"/>
    <property type="molecule type" value="Genomic_DNA"/>
</dbReference>
<dbReference type="Gene3D" id="2.30.29.30">
    <property type="entry name" value="Pleckstrin-homology domain (PH domain)/Phosphotyrosine-binding domain (PTB)"/>
    <property type="match status" value="1"/>
</dbReference>
<proteinExistence type="predicted"/>
<feature type="region of interest" description="Disordered" evidence="1">
    <location>
        <begin position="332"/>
        <end position="465"/>
    </location>
</feature>
<protein>
    <recommendedName>
        <fullName evidence="2">GRAM domain-containing protein</fullName>
    </recommendedName>
</protein>
<feature type="compositionally biased region" description="Low complexity" evidence="1">
    <location>
        <begin position="339"/>
        <end position="362"/>
    </location>
</feature>
<feature type="region of interest" description="Disordered" evidence="1">
    <location>
        <begin position="254"/>
        <end position="300"/>
    </location>
</feature>
<dbReference type="Proteomes" id="UP001150925">
    <property type="component" value="Unassembled WGS sequence"/>
</dbReference>
<sequence>MSSDPSGGEIATRIVKRRSLLGRLRRTSRTDEPTADTPKTQPKPSYTKDTAPGSALPETICRNSISQATRPFRRHKQNSAQKCNRRQRRFRRSFPALDPATVSSLQHNFKCSLDFDVFWKGRLFVTPDGLYFYGRRLNPFVRLNHAALSQLSLADPATLPLRYPTAVHISLPFRSITGIHKDSLLGIFPNVIRIQTPGQNFILAGFFARDTAYQALLEARQKFHQISGQPISTTSGIISRVENDHGGRSIVFSHFQRPTDDGDVETPLSSGTVSDTNSVSTSDLSEQATRGRALSHSDDTHIASNSTSLFGRLSRLGRPLFSRRRSITTSPAIFQSPYSSPSLVHSTSRSSSSRPQEPRLSLNTGVPDRDENSVPSSGLCSVSPNENPSASHISSRQVPPQSPQPKDHSLLSPGSHTRTHHSTSNNPRRKKSKRQTRQGRRPRSTRSLSLIPSTPRTPANQTVTNEALVDYPTVDSACGGMTSTDFPPHTLHHTLPSAKLSSNGIPSQLSRPASYRQTESLFPTGSNVPSQTPLSSKAGGSDVPLPSSFGLHTVSNALLEIKHSLGGLPLDSVYNMVKNAPSFLTKPFTNTQADEKRDASTSTSDLTSINHYFSQATSPTLPPPSEVDALLPVSGTKPTDDTHSSPLLGQKLHTHFVTSNSTLADTTAEFGLHTKAQEDFSVLNSASSYPHYNAPDYAPSKPTGYLYPIQSSSQLYEQMLVRDPIIHNRKLRNRYPTRCWSLPPADVERWIQHQAEMEASMRSQQFRTTLGQSSQPGSHSFPELRQPAAQPLESPVMEMHPLTARVALRPIRGHLEDRRRASCSFFTSTDLCPSYEKRDADYGLIGDGRHRTELASDSLVKSLRGDTSPVNYSCTSPPPGWRDWCASGNRGLALASCVAAMWMSYEWLKITSQLGP</sequence>
<feature type="compositionally biased region" description="Polar residues" evidence="1">
    <location>
        <begin position="445"/>
        <end position="465"/>
    </location>
</feature>
<feature type="region of interest" description="Disordered" evidence="1">
    <location>
        <begin position="761"/>
        <end position="785"/>
    </location>
</feature>
<dbReference type="OrthoDB" id="5599320at2759"/>
<feature type="region of interest" description="Disordered" evidence="1">
    <location>
        <begin position="497"/>
        <end position="541"/>
    </location>
</feature>